<feature type="domain" description="Histidine kinase" evidence="12">
    <location>
        <begin position="262"/>
        <end position="453"/>
    </location>
</feature>
<dbReference type="CDD" id="cd06225">
    <property type="entry name" value="HAMP"/>
    <property type="match status" value="1"/>
</dbReference>
<dbReference type="Pfam" id="PF00512">
    <property type="entry name" value="HisKA"/>
    <property type="match status" value="1"/>
</dbReference>
<dbReference type="Pfam" id="PF00672">
    <property type="entry name" value="HAMP"/>
    <property type="match status" value="1"/>
</dbReference>
<dbReference type="InterPro" id="IPR036890">
    <property type="entry name" value="HATPase_C_sf"/>
</dbReference>
<dbReference type="RefSeq" id="WP_245769469.1">
    <property type="nucleotide sequence ID" value="NZ_FNFF01000009.1"/>
</dbReference>
<comment type="subcellular location">
    <subcellularLocation>
        <location evidence="2">Cell membrane</location>
    </subcellularLocation>
</comment>
<dbReference type="InterPro" id="IPR005467">
    <property type="entry name" value="His_kinase_dom"/>
</dbReference>
<evidence type="ECO:0000259" key="12">
    <source>
        <dbReference type="PROSITE" id="PS50109"/>
    </source>
</evidence>
<keyword evidence="15" id="KW-1185">Reference proteome</keyword>
<dbReference type="Proteomes" id="UP000199155">
    <property type="component" value="Unassembled WGS sequence"/>
</dbReference>
<dbReference type="InterPro" id="IPR036097">
    <property type="entry name" value="HisK_dim/P_sf"/>
</dbReference>
<dbReference type="EMBL" id="FNFF01000009">
    <property type="protein sequence ID" value="SDK59885.1"/>
    <property type="molecule type" value="Genomic_DNA"/>
</dbReference>
<keyword evidence="9" id="KW-0902">Two-component regulatory system</keyword>
<evidence type="ECO:0000256" key="6">
    <source>
        <dbReference type="ARBA" id="ARBA00022692"/>
    </source>
</evidence>
<dbReference type="SMART" id="SM00304">
    <property type="entry name" value="HAMP"/>
    <property type="match status" value="1"/>
</dbReference>
<dbReference type="Pfam" id="PF02518">
    <property type="entry name" value="HATPase_c"/>
    <property type="match status" value="1"/>
</dbReference>
<feature type="domain" description="HAMP" evidence="13">
    <location>
        <begin position="198"/>
        <end position="254"/>
    </location>
</feature>
<evidence type="ECO:0000313" key="14">
    <source>
        <dbReference type="EMBL" id="SDK59885.1"/>
    </source>
</evidence>
<evidence type="ECO:0000256" key="7">
    <source>
        <dbReference type="ARBA" id="ARBA00022777"/>
    </source>
</evidence>
<sequence>MSARTGAGVRARVGARLGARVGARLGARTGTRTNSRTGMRMGARLNALGLRWKIAALLASGCALVALAIGGLIHHARYEQVADQARANATAELIRVRKVYVATGSVDHEDSAAAIDSPDLPAPLRTAALAQRRTTYLELDAEHPVVWAARPIGEKSVLSVQLPLDEARQELADLDSQLLAWGTVVVALAALGGAAVASRVSRDLRTAAATARRISGGDLDARINHPRPPRTKNEVAELACAVDTMAATLQQRLEAEQRFTADVAHELRTPLTGLHTAAELLPPGRPTELVRDRVSALRVLTEDLLEVARLDARIEQPDLEVHPLGALVAQILRRAGLAAEFTGGSDTLVRTDARRLERILANLIVNARRHGSEPVEVHVADTSVTVRDHGPGFPAHLLAGGPQRFLTGAKERGQGTGLGLTIALGQAEVIGARVELSNADGGGARATVVLPEG</sequence>
<dbReference type="GO" id="GO:0005886">
    <property type="term" value="C:plasma membrane"/>
    <property type="evidence" value="ECO:0007669"/>
    <property type="project" value="UniProtKB-SubCell"/>
</dbReference>
<dbReference type="SUPFAM" id="SSF158472">
    <property type="entry name" value="HAMP domain-like"/>
    <property type="match status" value="1"/>
</dbReference>
<gene>
    <name evidence="14" type="ORF">SAMN05421806_10966</name>
</gene>
<dbReference type="InterPro" id="IPR004358">
    <property type="entry name" value="Sig_transdc_His_kin-like_C"/>
</dbReference>
<evidence type="ECO:0000256" key="5">
    <source>
        <dbReference type="ARBA" id="ARBA00022679"/>
    </source>
</evidence>
<keyword evidence="7 14" id="KW-0418">Kinase</keyword>
<reference evidence="14 15" key="1">
    <citation type="submission" date="2016-10" db="EMBL/GenBank/DDBJ databases">
        <authorList>
            <person name="de Groot N.N."/>
        </authorList>
    </citation>
    <scope>NUCLEOTIDE SEQUENCE [LARGE SCALE GENOMIC DNA]</scope>
    <source>
        <strain evidence="14 15">CGMCC 4.5727</strain>
    </source>
</reference>
<evidence type="ECO:0000256" key="11">
    <source>
        <dbReference type="SAM" id="Phobius"/>
    </source>
</evidence>
<dbReference type="PRINTS" id="PR00344">
    <property type="entry name" value="BCTRLSENSOR"/>
</dbReference>
<feature type="transmembrane region" description="Helical" evidence="11">
    <location>
        <begin position="54"/>
        <end position="73"/>
    </location>
</feature>
<keyword evidence="8 11" id="KW-1133">Transmembrane helix</keyword>
<evidence type="ECO:0000256" key="2">
    <source>
        <dbReference type="ARBA" id="ARBA00004236"/>
    </source>
</evidence>
<dbReference type="Gene3D" id="1.10.287.130">
    <property type="match status" value="1"/>
</dbReference>
<organism evidence="14 15">
    <name type="scientific">Streptomyces indicus</name>
    <dbReference type="NCBI Taxonomy" id="417292"/>
    <lineage>
        <taxon>Bacteria</taxon>
        <taxon>Bacillati</taxon>
        <taxon>Actinomycetota</taxon>
        <taxon>Actinomycetes</taxon>
        <taxon>Kitasatosporales</taxon>
        <taxon>Streptomycetaceae</taxon>
        <taxon>Streptomyces</taxon>
    </lineage>
</organism>
<evidence type="ECO:0000256" key="10">
    <source>
        <dbReference type="ARBA" id="ARBA00023136"/>
    </source>
</evidence>
<keyword evidence="5" id="KW-0808">Transferase</keyword>
<proteinExistence type="predicted"/>
<keyword evidence="6 11" id="KW-0812">Transmembrane</keyword>
<dbReference type="InterPro" id="IPR050428">
    <property type="entry name" value="TCS_sensor_his_kinase"/>
</dbReference>
<dbReference type="AlphaFoldDB" id="A0A1G9D837"/>
<keyword evidence="10 11" id="KW-0472">Membrane</keyword>
<dbReference type="SMART" id="SM00388">
    <property type="entry name" value="HisKA"/>
    <property type="match status" value="1"/>
</dbReference>
<protein>
    <recommendedName>
        <fullName evidence="3">histidine kinase</fullName>
        <ecNumber evidence="3">2.7.13.3</ecNumber>
    </recommendedName>
</protein>
<evidence type="ECO:0000313" key="15">
    <source>
        <dbReference type="Proteomes" id="UP000199155"/>
    </source>
</evidence>
<name>A0A1G9D837_9ACTN</name>
<comment type="catalytic activity">
    <reaction evidence="1">
        <text>ATP + protein L-histidine = ADP + protein N-phospho-L-histidine.</text>
        <dbReference type="EC" id="2.7.13.3"/>
    </reaction>
</comment>
<dbReference type="PANTHER" id="PTHR45436:SF5">
    <property type="entry name" value="SENSOR HISTIDINE KINASE TRCS"/>
    <property type="match status" value="1"/>
</dbReference>
<dbReference type="SUPFAM" id="SSF47384">
    <property type="entry name" value="Homodimeric domain of signal transducing histidine kinase"/>
    <property type="match status" value="1"/>
</dbReference>
<dbReference type="GO" id="GO:0000155">
    <property type="term" value="F:phosphorelay sensor kinase activity"/>
    <property type="evidence" value="ECO:0007669"/>
    <property type="project" value="InterPro"/>
</dbReference>
<dbReference type="PANTHER" id="PTHR45436">
    <property type="entry name" value="SENSOR HISTIDINE KINASE YKOH"/>
    <property type="match status" value="1"/>
</dbReference>
<dbReference type="PROSITE" id="PS50109">
    <property type="entry name" value="HIS_KIN"/>
    <property type="match status" value="1"/>
</dbReference>
<evidence type="ECO:0000256" key="9">
    <source>
        <dbReference type="ARBA" id="ARBA00023012"/>
    </source>
</evidence>
<keyword evidence="4" id="KW-0597">Phosphoprotein</keyword>
<dbReference type="EC" id="2.7.13.3" evidence="3"/>
<dbReference type="InterPro" id="IPR003661">
    <property type="entry name" value="HisK_dim/P_dom"/>
</dbReference>
<accession>A0A1G9D837</accession>
<dbReference type="CDD" id="cd00082">
    <property type="entry name" value="HisKA"/>
    <property type="match status" value="1"/>
</dbReference>
<dbReference type="Gene3D" id="6.10.340.10">
    <property type="match status" value="1"/>
</dbReference>
<dbReference type="InterPro" id="IPR003594">
    <property type="entry name" value="HATPase_dom"/>
</dbReference>
<evidence type="ECO:0000259" key="13">
    <source>
        <dbReference type="PROSITE" id="PS50885"/>
    </source>
</evidence>
<dbReference type="SUPFAM" id="SSF55874">
    <property type="entry name" value="ATPase domain of HSP90 chaperone/DNA topoisomerase II/histidine kinase"/>
    <property type="match status" value="1"/>
</dbReference>
<dbReference type="Gene3D" id="3.30.565.10">
    <property type="entry name" value="Histidine kinase-like ATPase, C-terminal domain"/>
    <property type="match status" value="1"/>
</dbReference>
<evidence type="ECO:0000256" key="8">
    <source>
        <dbReference type="ARBA" id="ARBA00022989"/>
    </source>
</evidence>
<dbReference type="InterPro" id="IPR003660">
    <property type="entry name" value="HAMP_dom"/>
</dbReference>
<evidence type="ECO:0000256" key="3">
    <source>
        <dbReference type="ARBA" id="ARBA00012438"/>
    </source>
</evidence>
<dbReference type="STRING" id="417292.SAMN05421806_10966"/>
<evidence type="ECO:0000256" key="4">
    <source>
        <dbReference type="ARBA" id="ARBA00022553"/>
    </source>
</evidence>
<dbReference type="SMART" id="SM00387">
    <property type="entry name" value="HATPase_c"/>
    <property type="match status" value="1"/>
</dbReference>
<feature type="transmembrane region" description="Helical" evidence="11">
    <location>
        <begin position="178"/>
        <end position="197"/>
    </location>
</feature>
<dbReference type="PROSITE" id="PS50885">
    <property type="entry name" value="HAMP"/>
    <property type="match status" value="1"/>
</dbReference>
<evidence type="ECO:0000256" key="1">
    <source>
        <dbReference type="ARBA" id="ARBA00000085"/>
    </source>
</evidence>